<evidence type="ECO:0000256" key="1">
    <source>
        <dbReference type="SAM" id="MobiDB-lite"/>
    </source>
</evidence>
<evidence type="ECO:0000313" key="4">
    <source>
        <dbReference type="Proteomes" id="UP000001449"/>
    </source>
</evidence>
<name>B8C033_THAPS</name>
<keyword evidence="4" id="KW-1185">Reference proteome</keyword>
<organism evidence="3 4">
    <name type="scientific">Thalassiosira pseudonana</name>
    <name type="common">Marine diatom</name>
    <name type="synonym">Cyclotella nana</name>
    <dbReference type="NCBI Taxonomy" id="35128"/>
    <lineage>
        <taxon>Eukaryota</taxon>
        <taxon>Sar</taxon>
        <taxon>Stramenopiles</taxon>
        <taxon>Ochrophyta</taxon>
        <taxon>Bacillariophyta</taxon>
        <taxon>Coscinodiscophyceae</taxon>
        <taxon>Thalassiosirophycidae</taxon>
        <taxon>Thalassiosirales</taxon>
        <taxon>Thalassiosiraceae</taxon>
        <taxon>Thalassiosira</taxon>
    </lineage>
</organism>
<dbReference type="OMA" id="LIICEAN"/>
<dbReference type="GeneID" id="7451928"/>
<sequence length="675" mass="74317">MEIHRRQRPSSSNDDTTTTSKSNGVNGSSISQQQQPASQRRAQSSNPYTTTSTTSATITDAVLYRSIQLLLLGVIVWFFYLILSLDTSSSSYDGDVINNNIRGSTTPVAAKGIDPFDIVSTRHHVNLVRNEFYTRYGGKEESLAMLKRGLRTFEKTDGKGGSDEHSSSKLEGLAFDGESARATAYRLLNVMIDNEHHYQQEQGEFVMAFAGYSVTVGRGNHFSQSFPFILESILKPILELPPFNIKLIVRNSAIGGIPSFPYGWCLQNFLGEDAHAISWDYGMNEGNGAGGLESYVRQSLMMPNAPPLFILVDLKRPRLDVLQKYVNMGYLSDPIALGGKEAVNKQLLALPEKDRPVGLQQWDEWGAPKGSPGQSPWHPKKMEHELMGWLLGMYLLDAVDVALSILETDENWREKLLHDRQYPNSAMGDASQNGEVILPPPITDVSSTGVTSLLHGAPLESDATKWHMHRISCRTSFLPNISGHLDSIVLSGVTKDEEDMLQPRDDSLFNGGWVMDVGSVERETKVKVEKVGGLGYIDMKTALYGIPSSGTLKLWLPYELKGKTTMDNDAATNYFNAVVLCEVNEKRTDKECNMLTDLTFLVGDAAVPKESVSQIKGVASYLKKDICIHVGIPIEAKVSSKDQGFGLTVDVTVSGSGVTRESGACSISHVIWEHQ</sequence>
<feature type="compositionally biased region" description="Low complexity" evidence="1">
    <location>
        <begin position="10"/>
        <end position="52"/>
    </location>
</feature>
<accession>B8C033</accession>
<proteinExistence type="predicted"/>
<reference evidence="3 4" key="1">
    <citation type="journal article" date="2004" name="Science">
        <title>The genome of the diatom Thalassiosira pseudonana: ecology, evolution, and metabolism.</title>
        <authorList>
            <person name="Armbrust E.V."/>
            <person name="Berges J.A."/>
            <person name="Bowler C."/>
            <person name="Green B.R."/>
            <person name="Martinez D."/>
            <person name="Putnam N.H."/>
            <person name="Zhou S."/>
            <person name="Allen A.E."/>
            <person name="Apt K.E."/>
            <person name="Bechner M."/>
            <person name="Brzezinski M.A."/>
            <person name="Chaal B.K."/>
            <person name="Chiovitti A."/>
            <person name="Davis A.K."/>
            <person name="Demarest M.S."/>
            <person name="Detter J.C."/>
            <person name="Glavina T."/>
            <person name="Goodstein D."/>
            <person name="Hadi M.Z."/>
            <person name="Hellsten U."/>
            <person name="Hildebrand M."/>
            <person name="Jenkins B.D."/>
            <person name="Jurka J."/>
            <person name="Kapitonov V.V."/>
            <person name="Kroger N."/>
            <person name="Lau W.W."/>
            <person name="Lane T.W."/>
            <person name="Larimer F.W."/>
            <person name="Lippmeier J.C."/>
            <person name="Lucas S."/>
            <person name="Medina M."/>
            <person name="Montsant A."/>
            <person name="Obornik M."/>
            <person name="Parker M.S."/>
            <person name="Palenik B."/>
            <person name="Pazour G.J."/>
            <person name="Richardson P.M."/>
            <person name="Rynearson T.A."/>
            <person name="Saito M.A."/>
            <person name="Schwartz D.C."/>
            <person name="Thamatrakoln K."/>
            <person name="Valentin K."/>
            <person name="Vardi A."/>
            <person name="Wilkerson F.P."/>
            <person name="Rokhsar D.S."/>
        </authorList>
    </citation>
    <scope>NUCLEOTIDE SEQUENCE [LARGE SCALE GENOMIC DNA]</scope>
    <source>
        <strain evidence="3 4">CCMP1335</strain>
    </source>
</reference>
<dbReference type="Proteomes" id="UP000001449">
    <property type="component" value="Chromosome 4"/>
</dbReference>
<evidence type="ECO:0000313" key="3">
    <source>
        <dbReference type="EMBL" id="EED92993.1"/>
    </source>
</evidence>
<dbReference type="KEGG" id="tps:THAPSDRAFT_22394"/>
<dbReference type="eggNOG" id="ENOG502SAYD">
    <property type="taxonomic scope" value="Eukaryota"/>
</dbReference>
<keyword evidence="2" id="KW-0812">Transmembrane</keyword>
<dbReference type="EMBL" id="CM000641">
    <property type="protein sequence ID" value="EED92993.1"/>
    <property type="molecule type" value="Genomic_DNA"/>
</dbReference>
<evidence type="ECO:0000256" key="2">
    <source>
        <dbReference type="SAM" id="Phobius"/>
    </source>
</evidence>
<feature type="transmembrane region" description="Helical" evidence="2">
    <location>
        <begin position="62"/>
        <end position="83"/>
    </location>
</feature>
<gene>
    <name evidence="3" type="ORF">THAPSDRAFT_22394</name>
</gene>
<reference evidence="3 4" key="2">
    <citation type="journal article" date="2008" name="Nature">
        <title>The Phaeodactylum genome reveals the evolutionary history of diatom genomes.</title>
        <authorList>
            <person name="Bowler C."/>
            <person name="Allen A.E."/>
            <person name="Badger J.H."/>
            <person name="Grimwood J."/>
            <person name="Jabbari K."/>
            <person name="Kuo A."/>
            <person name="Maheswari U."/>
            <person name="Martens C."/>
            <person name="Maumus F."/>
            <person name="Otillar R.P."/>
            <person name="Rayko E."/>
            <person name="Salamov A."/>
            <person name="Vandepoele K."/>
            <person name="Beszteri B."/>
            <person name="Gruber A."/>
            <person name="Heijde M."/>
            <person name="Katinka M."/>
            <person name="Mock T."/>
            <person name="Valentin K."/>
            <person name="Verret F."/>
            <person name="Berges J.A."/>
            <person name="Brownlee C."/>
            <person name="Cadoret J.P."/>
            <person name="Chiovitti A."/>
            <person name="Choi C.J."/>
            <person name="Coesel S."/>
            <person name="De Martino A."/>
            <person name="Detter J.C."/>
            <person name="Durkin C."/>
            <person name="Falciatore A."/>
            <person name="Fournet J."/>
            <person name="Haruta M."/>
            <person name="Huysman M.J."/>
            <person name="Jenkins B.D."/>
            <person name="Jiroutova K."/>
            <person name="Jorgensen R.E."/>
            <person name="Joubert Y."/>
            <person name="Kaplan A."/>
            <person name="Kroger N."/>
            <person name="Kroth P.G."/>
            <person name="La Roche J."/>
            <person name="Lindquist E."/>
            <person name="Lommer M."/>
            <person name="Martin-Jezequel V."/>
            <person name="Lopez P.J."/>
            <person name="Lucas S."/>
            <person name="Mangogna M."/>
            <person name="McGinnis K."/>
            <person name="Medlin L.K."/>
            <person name="Montsant A."/>
            <person name="Oudot-Le Secq M.P."/>
            <person name="Napoli C."/>
            <person name="Obornik M."/>
            <person name="Parker M.S."/>
            <person name="Petit J.L."/>
            <person name="Porcel B.M."/>
            <person name="Poulsen N."/>
            <person name="Robison M."/>
            <person name="Rychlewski L."/>
            <person name="Rynearson T.A."/>
            <person name="Schmutz J."/>
            <person name="Shapiro H."/>
            <person name="Siaut M."/>
            <person name="Stanley M."/>
            <person name="Sussman M.R."/>
            <person name="Taylor A.R."/>
            <person name="Vardi A."/>
            <person name="von Dassow P."/>
            <person name="Vyverman W."/>
            <person name="Willis A."/>
            <person name="Wyrwicz L.S."/>
            <person name="Rokhsar D.S."/>
            <person name="Weissenbach J."/>
            <person name="Armbrust E.V."/>
            <person name="Green B.R."/>
            <person name="Van de Peer Y."/>
            <person name="Grigoriev I.V."/>
        </authorList>
    </citation>
    <scope>NUCLEOTIDE SEQUENCE [LARGE SCALE GENOMIC DNA]</scope>
    <source>
        <strain evidence="3 4">CCMP1335</strain>
    </source>
</reference>
<dbReference type="AlphaFoldDB" id="B8C033"/>
<keyword evidence="2" id="KW-1133">Transmembrane helix</keyword>
<keyword evidence="2" id="KW-0472">Membrane</keyword>
<dbReference type="RefSeq" id="XP_002289456.1">
    <property type="nucleotide sequence ID" value="XM_002289420.1"/>
</dbReference>
<dbReference type="InParanoid" id="B8C033"/>
<dbReference type="HOGENOM" id="CLU_407449_0_0_1"/>
<protein>
    <submittedName>
        <fullName evidence="3">Uncharacterized protein</fullName>
    </submittedName>
</protein>
<feature type="region of interest" description="Disordered" evidence="1">
    <location>
        <begin position="1"/>
        <end position="52"/>
    </location>
</feature>
<dbReference type="PaxDb" id="35128-Thaps22394"/>